<keyword evidence="3" id="KW-1185">Reference proteome</keyword>
<keyword evidence="1" id="KW-0812">Transmembrane</keyword>
<dbReference type="EMBL" id="JALJOS010000013">
    <property type="protein sequence ID" value="KAK9831655.1"/>
    <property type="molecule type" value="Genomic_DNA"/>
</dbReference>
<dbReference type="AlphaFoldDB" id="A0AAW1RDH6"/>
<keyword evidence="1" id="KW-1133">Transmembrane helix</keyword>
<accession>A0AAW1RDH6</accession>
<dbReference type="Proteomes" id="UP001438707">
    <property type="component" value="Unassembled WGS sequence"/>
</dbReference>
<sequence>MLPSRRARGGSSGFPAISPPLTVLLVVCFLTIFTLGRWSAHYGSKIESFSAGPQAQPFQELAKIDAKAGKTLVTYIFSDTDAEYINNLKFFVRWGVRENDGADYIFVLQLADRHRPGNDYPNLPTLPGNARYIYHLNECYDWGTFGWLLRSGEIRLQRYKYFILMNSSVRGPFIPPYVPAGVPWHRLLTQKLTPDVKLVGPTINCEGSPFQGNVQAEWRKNPHVQSFVLATDQEGLDILIQDTNVLSCWSDRWDAIWYAELGSSWAVLNAGFNIDCMISRYQGLDWRDEHNWGCNAGVNPTADYNFDGITLGPYDLLFVKFKDTLLHSMSKSPEIALRYGSWMESQAFSSRDVTANDYVSNKTKYTQPHISSMLVRGNSCFDFDHYRGRNADLAGMTNPQAWEHFVLAGQFESRPFRFTCEQPPITNLETVKLGL</sequence>
<proteinExistence type="predicted"/>
<protein>
    <submittedName>
        <fullName evidence="2">Uncharacterized protein</fullName>
    </submittedName>
</protein>
<evidence type="ECO:0000313" key="3">
    <source>
        <dbReference type="Proteomes" id="UP001438707"/>
    </source>
</evidence>
<gene>
    <name evidence="2" type="ORF">WJX74_004477</name>
</gene>
<reference evidence="2 3" key="1">
    <citation type="journal article" date="2024" name="Nat. Commun.">
        <title>Phylogenomics reveals the evolutionary origins of lichenization in chlorophyte algae.</title>
        <authorList>
            <person name="Puginier C."/>
            <person name="Libourel C."/>
            <person name="Otte J."/>
            <person name="Skaloud P."/>
            <person name="Haon M."/>
            <person name="Grisel S."/>
            <person name="Petersen M."/>
            <person name="Berrin J.G."/>
            <person name="Delaux P.M."/>
            <person name="Dal Grande F."/>
            <person name="Keller J."/>
        </authorList>
    </citation>
    <scope>NUCLEOTIDE SEQUENCE [LARGE SCALE GENOMIC DNA]</scope>
    <source>
        <strain evidence="2 3">SAG 2145</strain>
    </source>
</reference>
<evidence type="ECO:0000256" key="1">
    <source>
        <dbReference type="SAM" id="Phobius"/>
    </source>
</evidence>
<keyword evidence="1" id="KW-0472">Membrane</keyword>
<evidence type="ECO:0000313" key="2">
    <source>
        <dbReference type="EMBL" id="KAK9831655.1"/>
    </source>
</evidence>
<comment type="caution">
    <text evidence="2">The sequence shown here is derived from an EMBL/GenBank/DDBJ whole genome shotgun (WGS) entry which is preliminary data.</text>
</comment>
<feature type="transmembrane region" description="Helical" evidence="1">
    <location>
        <begin position="21"/>
        <end position="40"/>
    </location>
</feature>
<name>A0AAW1RDH6_9CHLO</name>
<organism evidence="2 3">
    <name type="scientific">Apatococcus lobatus</name>
    <dbReference type="NCBI Taxonomy" id="904363"/>
    <lineage>
        <taxon>Eukaryota</taxon>
        <taxon>Viridiplantae</taxon>
        <taxon>Chlorophyta</taxon>
        <taxon>core chlorophytes</taxon>
        <taxon>Trebouxiophyceae</taxon>
        <taxon>Chlorellales</taxon>
        <taxon>Chlorellaceae</taxon>
        <taxon>Apatococcus</taxon>
    </lineage>
</organism>